<dbReference type="Proteomes" id="UP000612362">
    <property type="component" value="Unassembled WGS sequence"/>
</dbReference>
<proteinExistence type="predicted"/>
<dbReference type="EMBL" id="BNJF01000001">
    <property type="protein sequence ID" value="GHO45037.1"/>
    <property type="molecule type" value="Genomic_DNA"/>
</dbReference>
<feature type="compositionally biased region" description="Basic and acidic residues" evidence="1">
    <location>
        <begin position="289"/>
        <end position="315"/>
    </location>
</feature>
<evidence type="ECO:0000256" key="2">
    <source>
        <dbReference type="SAM" id="Phobius"/>
    </source>
</evidence>
<feature type="transmembrane region" description="Helical" evidence="2">
    <location>
        <begin position="599"/>
        <end position="620"/>
    </location>
</feature>
<keyword evidence="2" id="KW-0812">Transmembrane</keyword>
<feature type="compositionally biased region" description="Basic and acidic residues" evidence="1">
    <location>
        <begin position="326"/>
        <end position="336"/>
    </location>
</feature>
<accession>A0A8J3I2H3</accession>
<organism evidence="3 4">
    <name type="scientific">Ktedonospora formicarum</name>
    <dbReference type="NCBI Taxonomy" id="2778364"/>
    <lineage>
        <taxon>Bacteria</taxon>
        <taxon>Bacillati</taxon>
        <taxon>Chloroflexota</taxon>
        <taxon>Ktedonobacteria</taxon>
        <taxon>Ktedonobacterales</taxon>
        <taxon>Ktedonobacteraceae</taxon>
        <taxon>Ktedonospora</taxon>
    </lineage>
</organism>
<evidence type="ECO:0000313" key="4">
    <source>
        <dbReference type="Proteomes" id="UP000612362"/>
    </source>
</evidence>
<feature type="transmembrane region" description="Helical" evidence="2">
    <location>
        <begin position="479"/>
        <end position="499"/>
    </location>
</feature>
<keyword evidence="2" id="KW-0472">Membrane</keyword>
<keyword evidence="2" id="KW-1133">Transmembrane helix</keyword>
<dbReference type="AlphaFoldDB" id="A0A8J3I2H3"/>
<feature type="region of interest" description="Disordered" evidence="1">
    <location>
        <begin position="258"/>
        <end position="336"/>
    </location>
</feature>
<dbReference type="RefSeq" id="WP_220194393.1">
    <property type="nucleotide sequence ID" value="NZ_BNJF01000001.1"/>
</dbReference>
<comment type="caution">
    <text evidence="3">The sequence shown here is derived from an EMBL/GenBank/DDBJ whole genome shotgun (WGS) entry which is preliminary data.</text>
</comment>
<reference evidence="3" key="1">
    <citation type="submission" date="2020-10" db="EMBL/GenBank/DDBJ databases">
        <title>Taxonomic study of unclassified bacteria belonging to the class Ktedonobacteria.</title>
        <authorList>
            <person name="Yabe S."/>
            <person name="Wang C.M."/>
            <person name="Zheng Y."/>
            <person name="Sakai Y."/>
            <person name="Cavaletti L."/>
            <person name="Monciardini P."/>
            <person name="Donadio S."/>
        </authorList>
    </citation>
    <scope>NUCLEOTIDE SEQUENCE</scope>
    <source>
        <strain evidence="3">SOSP1-1</strain>
    </source>
</reference>
<gene>
    <name evidence="3" type="ORF">KSX_32000</name>
</gene>
<feature type="transmembrane region" description="Helical" evidence="2">
    <location>
        <begin position="527"/>
        <end position="547"/>
    </location>
</feature>
<sequence>MEAQKPSPQTTLVILLGASAWPFYSEFRSSEAFANAARRLKAYFLNPRPFGLPAENLLDLFDSDKSADELDAAIGQFLEQRLTTMKAAGNAGRDLLLYFIGHGGFVGRDSDFFLAIRRTRMENRRASSMQVLSLADTLAERARYLRRMIILDCCFAAAAFRDFQAGGPDQVAQQKTIEAFEVRRKTRGFPSKGTTLLCSSNHTSPSRLLPDDSWPMFSKAFLDTLVEGTAIQREYLSLRDVKENAADLLHEIRDAPLPVVHSPDQSEGDVADIPFFPNPQFEKYQPRSKATEEQASKAQDKDALESDETLIRRGEAQPVRNASELEMPHSGEEKQHVVDEQVPKVEEALAKPVDQPENQRSLLARQFLRSSNTSTAPLTFSWLSQNQSTLNDPSGPTPQPVHTQLNVKTRDEVLYEALGTSDEPYLPWFTAFGLLAGLGIGADTIIRSSVPYSWLWSMGTVLFATLLIYLTAYRKVVHISIMIIIALISAAGTSGLAAYTSSFTQPSEPSNFFLFGLSQRVWLDRQLYIGLIVGGGIGLFASVVGTLSEELDDAWELMWGSNLYGFIIWFGLAILAFLVNWVSHVEWGFGFGYGWDISLMAVEAGILTSLGITYWLTLWIKGAKVKVIQ</sequence>
<feature type="transmembrane region" description="Helical" evidence="2">
    <location>
        <begin position="452"/>
        <end position="472"/>
    </location>
</feature>
<name>A0A8J3I2H3_9CHLR</name>
<evidence type="ECO:0000313" key="3">
    <source>
        <dbReference type="EMBL" id="GHO45037.1"/>
    </source>
</evidence>
<protein>
    <submittedName>
        <fullName evidence="3">Uncharacterized protein</fullName>
    </submittedName>
</protein>
<keyword evidence="4" id="KW-1185">Reference proteome</keyword>
<feature type="transmembrane region" description="Helical" evidence="2">
    <location>
        <begin position="559"/>
        <end position="579"/>
    </location>
</feature>
<evidence type="ECO:0000256" key="1">
    <source>
        <dbReference type="SAM" id="MobiDB-lite"/>
    </source>
</evidence>